<dbReference type="GO" id="GO:0016298">
    <property type="term" value="F:lipase activity"/>
    <property type="evidence" value="ECO:0007669"/>
    <property type="project" value="TreeGrafter"/>
</dbReference>
<dbReference type="Pfam" id="PF01674">
    <property type="entry name" value="Lipase_2"/>
    <property type="match status" value="1"/>
</dbReference>
<dbReference type="Proteomes" id="UP000887566">
    <property type="component" value="Unplaced"/>
</dbReference>
<organism evidence="2 3">
    <name type="scientific">Plectus sambesii</name>
    <dbReference type="NCBI Taxonomy" id="2011161"/>
    <lineage>
        <taxon>Eukaryota</taxon>
        <taxon>Metazoa</taxon>
        <taxon>Ecdysozoa</taxon>
        <taxon>Nematoda</taxon>
        <taxon>Chromadorea</taxon>
        <taxon>Plectida</taxon>
        <taxon>Plectina</taxon>
        <taxon>Plectoidea</taxon>
        <taxon>Plectidae</taxon>
        <taxon>Plectus</taxon>
    </lineage>
</organism>
<proteinExistence type="predicted"/>
<keyword evidence="2" id="KW-1185">Reference proteome</keyword>
<keyword evidence="1" id="KW-0732">Signal</keyword>
<dbReference type="PANTHER" id="PTHR32015">
    <property type="entry name" value="FASTING INDUCED LIPASE"/>
    <property type="match status" value="1"/>
</dbReference>
<name>A0A914UMX0_9BILA</name>
<evidence type="ECO:0000313" key="3">
    <source>
        <dbReference type="WBParaSite" id="PSAMB.scaffold1102size35919.g11056.t1"/>
    </source>
</evidence>
<dbReference type="Gene3D" id="3.40.50.1820">
    <property type="entry name" value="alpha/beta hydrolase"/>
    <property type="match status" value="1"/>
</dbReference>
<dbReference type="GO" id="GO:0016042">
    <property type="term" value="P:lipid catabolic process"/>
    <property type="evidence" value="ECO:0007669"/>
    <property type="project" value="InterPro"/>
</dbReference>
<dbReference type="InterPro" id="IPR002918">
    <property type="entry name" value="Lipase_EstA/Esterase_EstB"/>
</dbReference>
<dbReference type="AlphaFoldDB" id="A0A914UMX0"/>
<feature type="signal peptide" evidence="1">
    <location>
        <begin position="1"/>
        <end position="21"/>
    </location>
</feature>
<dbReference type="WBParaSite" id="PSAMB.scaffold1102size35919.g11056.t1">
    <property type="protein sequence ID" value="PSAMB.scaffold1102size35919.g11056.t1"/>
    <property type="gene ID" value="PSAMB.scaffold1102size35919.g11056"/>
</dbReference>
<feature type="chain" id="PRO_5036812231" evidence="1">
    <location>
        <begin position="22"/>
        <end position="286"/>
    </location>
</feature>
<dbReference type="InterPro" id="IPR029058">
    <property type="entry name" value="AB_hydrolase_fold"/>
</dbReference>
<evidence type="ECO:0000313" key="2">
    <source>
        <dbReference type="Proteomes" id="UP000887566"/>
    </source>
</evidence>
<accession>A0A914UMX0</accession>
<dbReference type="SUPFAM" id="SSF53474">
    <property type="entry name" value="alpha/beta-Hydrolases"/>
    <property type="match status" value="1"/>
</dbReference>
<protein>
    <submittedName>
        <fullName evidence="3">Triacylglycerol lipase</fullName>
    </submittedName>
</protein>
<reference evidence="3" key="1">
    <citation type="submission" date="2022-11" db="UniProtKB">
        <authorList>
            <consortium name="WormBaseParasite"/>
        </authorList>
    </citation>
    <scope>IDENTIFICATION</scope>
</reference>
<dbReference type="PANTHER" id="PTHR32015:SF3">
    <property type="entry name" value="TRIACYLGLYCEROL LIPASE"/>
    <property type="match status" value="1"/>
</dbReference>
<evidence type="ECO:0000256" key="1">
    <source>
        <dbReference type="SAM" id="SignalP"/>
    </source>
</evidence>
<sequence>MCRLHLTLVFLQTIAFTLTQAYFTPDFNAFLTSNYGASVQQAFERRDLKDAGSFGGRTRPNEKLSKQAVIFIHGLSQNAEGFEEIRKYYLRRGYTSGELYGITWAEGEALDLFETDMKCRYVKLVRNFILAVQKYTGGQVDVIGYSMGSPMARKAILGGKCVDTGKNLGAPLTSLVDTFVGIAGANYGASALCFLKMGRPCGKTIGLDCKSKYLADINSQRSKYEGRYVFSIYSTEDDVVGYKACGKIASAIPHQDKAFKRRGDHYEVLHSSAELQYSLVQKHRAM</sequence>